<name>G6B0B7_9BACT</name>
<protein>
    <submittedName>
        <fullName evidence="1">Uncharacterized protein</fullName>
    </submittedName>
</protein>
<dbReference type="EMBL" id="AFZZ01000198">
    <property type="protein sequence ID" value="EHJ37791.1"/>
    <property type="molecule type" value="Genomic_DNA"/>
</dbReference>
<comment type="caution">
    <text evidence="1">The sequence shown here is derived from an EMBL/GenBank/DDBJ whole genome shotgun (WGS) entry which is preliminary data.</text>
</comment>
<accession>G6B0B7</accession>
<dbReference type="AlphaFoldDB" id="G6B0B7"/>
<dbReference type="Proteomes" id="UP000004407">
    <property type="component" value="Unassembled WGS sequence"/>
</dbReference>
<reference evidence="1 2" key="1">
    <citation type="submission" date="2011-08" db="EMBL/GenBank/DDBJ databases">
        <authorList>
            <person name="Weinstock G."/>
            <person name="Sodergren E."/>
            <person name="Clifton S."/>
            <person name="Fulton L."/>
            <person name="Fulton B."/>
            <person name="Courtney L."/>
            <person name="Fronick C."/>
            <person name="Harrison M."/>
            <person name="Strong C."/>
            <person name="Farmer C."/>
            <person name="Delahaunty K."/>
            <person name="Markovic C."/>
            <person name="Hall O."/>
            <person name="Minx P."/>
            <person name="Tomlinson C."/>
            <person name="Mitreva M."/>
            <person name="Hou S."/>
            <person name="Chen J."/>
            <person name="Wollam A."/>
            <person name="Pepin K.H."/>
            <person name="Johnson M."/>
            <person name="Bhonagiri V."/>
            <person name="Zhang X."/>
            <person name="Suruliraj S."/>
            <person name="Warren W."/>
            <person name="Chinwalla A."/>
            <person name="Mardis E.R."/>
            <person name="Wilson R.K."/>
        </authorList>
    </citation>
    <scope>NUCLEOTIDE SEQUENCE [LARGE SCALE GENOMIC DNA]</scope>
    <source>
        <strain evidence="1 2">DSM 18206</strain>
    </source>
</reference>
<dbReference type="HOGENOM" id="CLU_3220309_0_0_10"/>
<evidence type="ECO:0000313" key="1">
    <source>
        <dbReference type="EMBL" id="EHJ37791.1"/>
    </source>
</evidence>
<proteinExistence type="predicted"/>
<organism evidence="1 2">
    <name type="scientific">Leyella stercorea DSM 18206</name>
    <dbReference type="NCBI Taxonomy" id="1002367"/>
    <lineage>
        <taxon>Bacteria</taxon>
        <taxon>Pseudomonadati</taxon>
        <taxon>Bacteroidota</taxon>
        <taxon>Bacteroidia</taxon>
        <taxon>Bacteroidales</taxon>
        <taxon>Prevotellaceae</taxon>
        <taxon>Leyella</taxon>
    </lineage>
</organism>
<gene>
    <name evidence="1" type="ORF">HMPREF0673_02335</name>
</gene>
<sequence>MKQCKREKYKIHKSKNAPLHHAVEHLNLYNQYLLYKNLNIFLIL</sequence>
<evidence type="ECO:0000313" key="2">
    <source>
        <dbReference type="Proteomes" id="UP000004407"/>
    </source>
</evidence>